<dbReference type="CDD" id="cd01284">
    <property type="entry name" value="Riboflavin_deaminase-reductase"/>
    <property type="match status" value="1"/>
</dbReference>
<keyword evidence="10 14" id="KW-0560">Oxidoreductase</keyword>
<comment type="pathway">
    <text evidence="3 14">Cofactor biosynthesis; riboflavin biosynthesis; 5-amino-6-(D-ribitylamino)uracil from GTP: step 3/4.</text>
</comment>
<dbReference type="PROSITE" id="PS51747">
    <property type="entry name" value="CYT_DCMP_DEAMINASES_2"/>
    <property type="match status" value="1"/>
</dbReference>
<dbReference type="RefSeq" id="WP_231486110.1">
    <property type="nucleotide sequence ID" value="NZ_BAAAZO010000011.1"/>
</dbReference>
<evidence type="ECO:0000256" key="13">
    <source>
        <dbReference type="ARBA" id="ARBA00049886"/>
    </source>
</evidence>
<name>A0ABP7AE46_9ACTN</name>
<dbReference type="PANTHER" id="PTHR38011:SF7">
    <property type="entry name" value="2,5-DIAMINO-6-RIBOSYLAMINO-4(3H)-PYRIMIDINONE 5'-PHOSPHATE REDUCTASE"/>
    <property type="match status" value="1"/>
</dbReference>
<evidence type="ECO:0000256" key="10">
    <source>
        <dbReference type="ARBA" id="ARBA00023002"/>
    </source>
</evidence>
<organism evidence="16 17">
    <name type="scientific">Kineosporia mesophila</name>
    <dbReference type="NCBI Taxonomy" id="566012"/>
    <lineage>
        <taxon>Bacteria</taxon>
        <taxon>Bacillati</taxon>
        <taxon>Actinomycetota</taxon>
        <taxon>Actinomycetes</taxon>
        <taxon>Kineosporiales</taxon>
        <taxon>Kineosporiaceae</taxon>
        <taxon>Kineosporia</taxon>
    </lineage>
</organism>
<comment type="caution">
    <text evidence="16">The sequence shown here is derived from an EMBL/GenBank/DDBJ whole genome shotgun (WGS) entry which is preliminary data.</text>
</comment>
<dbReference type="InterPro" id="IPR004794">
    <property type="entry name" value="Eubact_RibD"/>
</dbReference>
<dbReference type="InterPro" id="IPR002734">
    <property type="entry name" value="RibDG_C"/>
</dbReference>
<keyword evidence="8 14" id="KW-0862">Zinc</keyword>
<evidence type="ECO:0000256" key="4">
    <source>
        <dbReference type="ARBA" id="ARBA00005259"/>
    </source>
</evidence>
<reference evidence="17" key="1">
    <citation type="journal article" date="2019" name="Int. J. Syst. Evol. Microbiol.">
        <title>The Global Catalogue of Microorganisms (GCM) 10K type strain sequencing project: providing services to taxonomists for standard genome sequencing and annotation.</title>
        <authorList>
            <consortium name="The Broad Institute Genomics Platform"/>
            <consortium name="The Broad Institute Genome Sequencing Center for Infectious Disease"/>
            <person name="Wu L."/>
            <person name="Ma J."/>
        </authorList>
    </citation>
    <scope>NUCLEOTIDE SEQUENCE [LARGE SCALE GENOMIC DNA]</scope>
    <source>
        <strain evidence="17">JCM 16902</strain>
    </source>
</reference>
<protein>
    <recommendedName>
        <fullName evidence="14">Riboflavin biosynthesis protein RibD</fullName>
    </recommendedName>
    <domain>
        <recommendedName>
            <fullName evidence="14">Diaminohydroxyphosphoribosylaminopyrimidine deaminase</fullName>
            <shortName evidence="14">DRAP deaminase</shortName>
            <ecNumber evidence="14">3.5.4.26</ecNumber>
        </recommendedName>
        <alternativeName>
            <fullName evidence="14">Riboflavin-specific deaminase</fullName>
        </alternativeName>
    </domain>
    <domain>
        <recommendedName>
            <fullName evidence="14">5-amino-6-(5-phosphoribosylamino)uracil reductase</fullName>
            <ecNumber evidence="14">1.1.1.193</ecNumber>
        </recommendedName>
        <alternativeName>
            <fullName evidence="14">HTP reductase</fullName>
        </alternativeName>
    </domain>
</protein>
<comment type="cofactor">
    <cofactor evidence="14">
        <name>Zn(2+)</name>
        <dbReference type="ChEBI" id="CHEBI:29105"/>
    </cofactor>
    <text evidence="14">Binds 1 zinc ion.</text>
</comment>
<dbReference type="SUPFAM" id="SSF53927">
    <property type="entry name" value="Cytidine deaminase-like"/>
    <property type="match status" value="1"/>
</dbReference>
<dbReference type="InterPro" id="IPR016192">
    <property type="entry name" value="APOBEC/CMP_deaminase_Zn-bd"/>
</dbReference>
<gene>
    <name evidence="16" type="primary">ribD_1</name>
    <name evidence="16" type="ORF">GCM10022223_55330</name>
</gene>
<dbReference type="NCBIfam" id="TIGR00326">
    <property type="entry name" value="eubact_ribD"/>
    <property type="match status" value="1"/>
</dbReference>
<evidence type="ECO:0000256" key="12">
    <source>
        <dbReference type="ARBA" id="ARBA00049861"/>
    </source>
</evidence>
<dbReference type="PANTHER" id="PTHR38011">
    <property type="entry name" value="DIHYDROFOLATE REDUCTASE FAMILY PROTEIN (AFU_ORTHOLOGUE AFUA_8G06820)"/>
    <property type="match status" value="1"/>
</dbReference>
<evidence type="ECO:0000256" key="5">
    <source>
        <dbReference type="ARBA" id="ARBA00007417"/>
    </source>
</evidence>
<dbReference type="EMBL" id="BAAAZO010000011">
    <property type="protein sequence ID" value="GAA3630512.1"/>
    <property type="molecule type" value="Genomic_DNA"/>
</dbReference>
<accession>A0ABP7AE46</accession>
<evidence type="ECO:0000256" key="2">
    <source>
        <dbReference type="ARBA" id="ARBA00004882"/>
    </source>
</evidence>
<dbReference type="Gene3D" id="3.40.430.10">
    <property type="entry name" value="Dihydrofolate Reductase, subunit A"/>
    <property type="match status" value="1"/>
</dbReference>
<dbReference type="SUPFAM" id="SSF53597">
    <property type="entry name" value="Dihydrofolate reductase-like"/>
    <property type="match status" value="1"/>
</dbReference>
<evidence type="ECO:0000256" key="9">
    <source>
        <dbReference type="ARBA" id="ARBA00022857"/>
    </source>
</evidence>
<dbReference type="Proteomes" id="UP001501074">
    <property type="component" value="Unassembled WGS sequence"/>
</dbReference>
<dbReference type="PROSITE" id="PS00903">
    <property type="entry name" value="CYT_DCMP_DEAMINASES_1"/>
    <property type="match status" value="1"/>
</dbReference>
<evidence type="ECO:0000256" key="8">
    <source>
        <dbReference type="ARBA" id="ARBA00022833"/>
    </source>
</evidence>
<sequence length="361" mass="37916">MASDAEIEAMRQAIGLAARGLATVLPNPVVGCVLLGPDGTVVGEGWHEHAGGPHAEVMALRAAGERARGTTAVVTLEPCNHTGRTGPCSEALIAAGVTRVVVAVPDPSDEACGGAVRLREAGVDVETGVLTQEAEQGLEPGEGNEVWLTAVRRQRPFVTWKFAATLDGRVAAQDGTSQWITSVEARGDVHRLRAQVDTMLVGVGTVLADDPLLTVRDADGKPLARQPLRVVADTRNRTPQNAKIRGDDAPTWIATGEEVGVVTGSKGSSALDLPSLMHQLYVRDRRHVLLEGGPRLAGAMVEAGLVDRVIAYLAPALLGAGPNALIDAGITTIADVWRLDLVDVRQVGGDVRVLARPRARH</sequence>
<dbReference type="InterPro" id="IPR050765">
    <property type="entry name" value="Riboflavin_Biosynth_HTPR"/>
</dbReference>
<dbReference type="EC" id="3.5.4.26" evidence="14"/>
<evidence type="ECO:0000256" key="3">
    <source>
        <dbReference type="ARBA" id="ARBA00004910"/>
    </source>
</evidence>
<keyword evidence="9 14" id="KW-0521">NADP</keyword>
<evidence type="ECO:0000256" key="6">
    <source>
        <dbReference type="ARBA" id="ARBA00022619"/>
    </source>
</evidence>
<comment type="pathway">
    <text evidence="2 14">Cofactor biosynthesis; riboflavin biosynthesis; 5-amino-6-(D-ribitylamino)uracil from GTP: step 2/4.</text>
</comment>
<keyword evidence="14" id="KW-0378">Hydrolase</keyword>
<dbReference type="InterPro" id="IPR016193">
    <property type="entry name" value="Cytidine_deaminase-like"/>
</dbReference>
<keyword evidence="11" id="KW-0511">Multifunctional enzyme</keyword>
<evidence type="ECO:0000256" key="7">
    <source>
        <dbReference type="ARBA" id="ARBA00022723"/>
    </source>
</evidence>
<comment type="similarity">
    <text evidence="4 14">In the N-terminal section; belongs to the cytidine and deoxycytidylate deaminase family.</text>
</comment>
<comment type="catalytic activity">
    <reaction evidence="13 14">
        <text>2,5-diamino-6-hydroxy-4-(5-phosphoribosylamino)-pyrimidine + H2O + H(+) = 5-amino-6-(5-phospho-D-ribosylamino)uracil + NH4(+)</text>
        <dbReference type="Rhea" id="RHEA:21868"/>
        <dbReference type="ChEBI" id="CHEBI:15377"/>
        <dbReference type="ChEBI" id="CHEBI:15378"/>
        <dbReference type="ChEBI" id="CHEBI:28938"/>
        <dbReference type="ChEBI" id="CHEBI:58453"/>
        <dbReference type="ChEBI" id="CHEBI:58614"/>
        <dbReference type="EC" id="3.5.4.26"/>
    </reaction>
</comment>
<keyword evidence="6 14" id="KW-0686">Riboflavin biosynthesis</keyword>
<dbReference type="Pfam" id="PF00383">
    <property type="entry name" value="dCMP_cyt_deam_1"/>
    <property type="match status" value="1"/>
</dbReference>
<evidence type="ECO:0000256" key="11">
    <source>
        <dbReference type="ARBA" id="ARBA00023268"/>
    </source>
</evidence>
<dbReference type="PIRSF" id="PIRSF006769">
    <property type="entry name" value="RibD"/>
    <property type="match status" value="1"/>
</dbReference>
<comment type="similarity">
    <text evidence="5 14">In the C-terminal section; belongs to the HTP reductase family.</text>
</comment>
<feature type="domain" description="CMP/dCMP-type deaminase" evidence="15">
    <location>
        <begin position="4"/>
        <end position="125"/>
    </location>
</feature>
<dbReference type="NCBIfam" id="TIGR00227">
    <property type="entry name" value="ribD_Cterm"/>
    <property type="match status" value="1"/>
</dbReference>
<comment type="function">
    <text evidence="1 14">Converts 2,5-diamino-6-(ribosylamino)-4(3h)-pyrimidinone 5'-phosphate into 5-amino-6-(ribosylamino)-2,4(1h,3h)-pyrimidinedione 5'-phosphate.</text>
</comment>
<evidence type="ECO:0000259" key="15">
    <source>
        <dbReference type="PROSITE" id="PS51747"/>
    </source>
</evidence>
<comment type="catalytic activity">
    <reaction evidence="12 14">
        <text>5-amino-6-(5-phospho-D-ribitylamino)uracil + NADP(+) = 5-amino-6-(5-phospho-D-ribosylamino)uracil + NADPH + H(+)</text>
        <dbReference type="Rhea" id="RHEA:17845"/>
        <dbReference type="ChEBI" id="CHEBI:15378"/>
        <dbReference type="ChEBI" id="CHEBI:57783"/>
        <dbReference type="ChEBI" id="CHEBI:58349"/>
        <dbReference type="ChEBI" id="CHEBI:58421"/>
        <dbReference type="ChEBI" id="CHEBI:58453"/>
        <dbReference type="EC" id="1.1.1.193"/>
    </reaction>
</comment>
<dbReference type="Gene3D" id="3.40.140.10">
    <property type="entry name" value="Cytidine Deaminase, domain 2"/>
    <property type="match status" value="1"/>
</dbReference>
<evidence type="ECO:0000256" key="1">
    <source>
        <dbReference type="ARBA" id="ARBA00002151"/>
    </source>
</evidence>
<dbReference type="InterPro" id="IPR002125">
    <property type="entry name" value="CMP_dCMP_dom"/>
</dbReference>
<keyword evidence="17" id="KW-1185">Reference proteome</keyword>
<proteinExistence type="inferred from homology"/>
<evidence type="ECO:0000313" key="17">
    <source>
        <dbReference type="Proteomes" id="UP001501074"/>
    </source>
</evidence>
<dbReference type="InterPro" id="IPR024072">
    <property type="entry name" value="DHFR-like_dom_sf"/>
</dbReference>
<dbReference type="Pfam" id="PF01872">
    <property type="entry name" value="RibD_C"/>
    <property type="match status" value="1"/>
</dbReference>
<dbReference type="EC" id="1.1.1.193" evidence="14"/>
<evidence type="ECO:0000313" key="16">
    <source>
        <dbReference type="EMBL" id="GAA3630512.1"/>
    </source>
</evidence>
<evidence type="ECO:0000256" key="14">
    <source>
        <dbReference type="PIRNR" id="PIRNR006769"/>
    </source>
</evidence>
<keyword evidence="7 14" id="KW-0479">Metal-binding</keyword>
<dbReference type="InterPro" id="IPR011549">
    <property type="entry name" value="RibD_C"/>
</dbReference>